<comment type="catalytic activity">
    <reaction evidence="9 10">
        <text>L-threonyl-[protein] + FAD = FMN-L-threonyl-[protein] + AMP + H(+)</text>
        <dbReference type="Rhea" id="RHEA:36847"/>
        <dbReference type="Rhea" id="RHEA-COMP:11060"/>
        <dbReference type="Rhea" id="RHEA-COMP:11061"/>
        <dbReference type="ChEBI" id="CHEBI:15378"/>
        <dbReference type="ChEBI" id="CHEBI:30013"/>
        <dbReference type="ChEBI" id="CHEBI:57692"/>
        <dbReference type="ChEBI" id="CHEBI:74257"/>
        <dbReference type="ChEBI" id="CHEBI:456215"/>
        <dbReference type="EC" id="2.7.1.180"/>
    </reaction>
</comment>
<dbReference type="GO" id="GO:0046872">
    <property type="term" value="F:metal ion binding"/>
    <property type="evidence" value="ECO:0007669"/>
    <property type="project" value="UniProtKB-UniRule"/>
</dbReference>
<reference evidence="12 13" key="1">
    <citation type="journal article" date="2011" name="J. Bacteriol.">
        <title>Draft genome sequence of Sporolactobacillus inulinus strain CASD, an efficient D-lactic acid-producing bacterium with high-concentration lactate tolerance capability.</title>
        <authorList>
            <person name="Yu B."/>
            <person name="Su F."/>
            <person name="Wang L."/>
            <person name="Xu K."/>
            <person name="Zhao B."/>
            <person name="Xu P."/>
        </authorList>
    </citation>
    <scope>NUCLEOTIDE SEQUENCE [LARGE SCALE GENOMIC DNA]</scope>
    <source>
        <strain evidence="12 13">CASD</strain>
    </source>
</reference>
<keyword evidence="4 10" id="KW-0808">Transferase</keyword>
<dbReference type="Proteomes" id="UP000035553">
    <property type="component" value="Unassembled WGS sequence"/>
</dbReference>
<dbReference type="EMBL" id="AFVQ02000192">
    <property type="protein sequence ID" value="KLI01525.1"/>
    <property type="molecule type" value="Genomic_DNA"/>
</dbReference>
<organism evidence="12 13">
    <name type="scientific">Sporolactobacillus inulinus CASD</name>
    <dbReference type="NCBI Taxonomy" id="1069536"/>
    <lineage>
        <taxon>Bacteria</taxon>
        <taxon>Bacillati</taxon>
        <taxon>Bacillota</taxon>
        <taxon>Bacilli</taxon>
        <taxon>Bacillales</taxon>
        <taxon>Sporolactobacillaceae</taxon>
        <taxon>Sporolactobacillus</taxon>
    </lineage>
</organism>
<proteinExistence type="inferred from homology"/>
<dbReference type="AlphaFoldDB" id="A0A0U1QL33"/>
<dbReference type="InterPro" id="IPR003374">
    <property type="entry name" value="ApbE-like_sf"/>
</dbReference>
<keyword evidence="7 10" id="KW-0460">Magnesium</keyword>
<dbReference type="PANTHER" id="PTHR30040:SF2">
    <property type="entry name" value="FAD:PROTEIN FMN TRANSFERASE"/>
    <property type="match status" value="1"/>
</dbReference>
<dbReference type="Pfam" id="PF02424">
    <property type="entry name" value="ApbE"/>
    <property type="match status" value="1"/>
</dbReference>
<dbReference type="STRING" id="1069536.SINU_13010"/>
<dbReference type="PANTHER" id="PTHR30040">
    <property type="entry name" value="THIAMINE BIOSYNTHESIS LIPOPROTEIN APBE"/>
    <property type="match status" value="1"/>
</dbReference>
<name>A0A0U1QL33_9BACL</name>
<dbReference type="EC" id="2.7.1.180" evidence="1 10"/>
<comment type="similarity">
    <text evidence="10">Belongs to the ApbE family.</text>
</comment>
<evidence type="ECO:0000256" key="9">
    <source>
        <dbReference type="ARBA" id="ARBA00048540"/>
    </source>
</evidence>
<evidence type="ECO:0000256" key="10">
    <source>
        <dbReference type="PIRNR" id="PIRNR006268"/>
    </source>
</evidence>
<comment type="cofactor">
    <cofactor evidence="11">
        <name>Mg(2+)</name>
        <dbReference type="ChEBI" id="CHEBI:18420"/>
    </cofactor>
    <cofactor evidence="11">
        <name>Mn(2+)</name>
        <dbReference type="ChEBI" id="CHEBI:29035"/>
    </cofactor>
    <text evidence="11">Magnesium. Can also use manganese.</text>
</comment>
<keyword evidence="13" id="KW-1185">Reference proteome</keyword>
<dbReference type="SUPFAM" id="SSF143631">
    <property type="entry name" value="ApbE-like"/>
    <property type="match status" value="1"/>
</dbReference>
<evidence type="ECO:0000256" key="6">
    <source>
        <dbReference type="ARBA" id="ARBA00022827"/>
    </source>
</evidence>
<evidence type="ECO:0000256" key="2">
    <source>
        <dbReference type="ARBA" id="ARBA00016337"/>
    </source>
</evidence>
<evidence type="ECO:0000256" key="3">
    <source>
        <dbReference type="ARBA" id="ARBA00022630"/>
    </source>
</evidence>
<evidence type="ECO:0000313" key="12">
    <source>
        <dbReference type="EMBL" id="KLI01525.1"/>
    </source>
</evidence>
<dbReference type="InterPro" id="IPR024932">
    <property type="entry name" value="ApbE"/>
</dbReference>
<evidence type="ECO:0000256" key="8">
    <source>
        <dbReference type="ARBA" id="ARBA00031306"/>
    </source>
</evidence>
<keyword evidence="6 10" id="KW-0274">FAD</keyword>
<protein>
    <recommendedName>
        <fullName evidence="2 10">FAD:protein FMN transferase</fullName>
        <ecNumber evidence="1 10">2.7.1.180</ecNumber>
    </recommendedName>
    <alternativeName>
        <fullName evidence="8 10">Flavin transferase</fullName>
    </alternativeName>
</protein>
<sequence>MIMAEFHHRYMNTFVSTSGINPPDAQRVFDRMAAAEQRYSRFTVNSELSRVNGQAGQETPVSQSFAALFFEALRFYAETDGIFNPFLGNVMRSIGYDRSFEQVDRHHALRHNVPPTAKQSSFTFDLEKQTITLPADIALDFGGIAKGWTVQSAAQSLLSMSRPRGLINAGGDLMGWTDSDHAQWKIDGSHPFSDHQSIGRIAFDSGQLGVATSSTIKRSWSDGTQLLHHLIDPRTGLPAASNIIQATVAGPKLLPCEIYAKCLLILGSSQGPAWLAAKHPELSYVFVDQSGKITASEATNMPHIRVVFLKQIDIP</sequence>
<evidence type="ECO:0000313" key="13">
    <source>
        <dbReference type="Proteomes" id="UP000035553"/>
    </source>
</evidence>
<dbReference type="GO" id="GO:0016740">
    <property type="term" value="F:transferase activity"/>
    <property type="evidence" value="ECO:0007669"/>
    <property type="project" value="UniProtKB-UniRule"/>
</dbReference>
<gene>
    <name evidence="12" type="ORF">SINU_13010</name>
</gene>
<dbReference type="Gene3D" id="3.10.520.10">
    <property type="entry name" value="ApbE-like domains"/>
    <property type="match status" value="1"/>
</dbReference>
<keyword evidence="5 10" id="KW-0479">Metal-binding</keyword>
<evidence type="ECO:0000256" key="4">
    <source>
        <dbReference type="ARBA" id="ARBA00022679"/>
    </source>
</evidence>
<feature type="binding site" evidence="11">
    <location>
        <position position="143"/>
    </location>
    <ligand>
        <name>Mg(2+)</name>
        <dbReference type="ChEBI" id="CHEBI:18420"/>
    </ligand>
</feature>
<evidence type="ECO:0000256" key="11">
    <source>
        <dbReference type="PIRSR" id="PIRSR006268-2"/>
    </source>
</evidence>
<dbReference type="PIRSF" id="PIRSF006268">
    <property type="entry name" value="ApbE"/>
    <property type="match status" value="1"/>
</dbReference>
<comment type="caution">
    <text evidence="12">The sequence shown here is derived from an EMBL/GenBank/DDBJ whole genome shotgun (WGS) entry which is preliminary data.</text>
</comment>
<evidence type="ECO:0000256" key="7">
    <source>
        <dbReference type="ARBA" id="ARBA00022842"/>
    </source>
</evidence>
<evidence type="ECO:0000256" key="1">
    <source>
        <dbReference type="ARBA" id="ARBA00011955"/>
    </source>
</evidence>
<accession>A0A0U1QL33</accession>
<evidence type="ECO:0000256" key="5">
    <source>
        <dbReference type="ARBA" id="ARBA00022723"/>
    </source>
</evidence>
<keyword evidence="3 10" id="KW-0285">Flavoprotein</keyword>